<dbReference type="AlphaFoldDB" id="A0A6J3LVG2"/>
<feature type="transmembrane region" description="Helical" evidence="8">
    <location>
        <begin position="402"/>
        <end position="423"/>
    </location>
</feature>
<reference evidence="11" key="1">
    <citation type="submission" date="2020-01" db="EMBL/GenBank/DDBJ databases">
        <authorList>
            <consortium name="DOE Joint Genome Institute"/>
            <person name="Haridas S."/>
            <person name="Albert R."/>
            <person name="Binder M."/>
            <person name="Bloem J."/>
            <person name="Labutti K."/>
            <person name="Salamov A."/>
            <person name="Andreopoulos B."/>
            <person name="Baker S.E."/>
            <person name="Barry K."/>
            <person name="Bills G."/>
            <person name="Bluhm B.H."/>
            <person name="Cannon C."/>
            <person name="Castanera R."/>
            <person name="Culley D.E."/>
            <person name="Daum C."/>
            <person name="Ezra D."/>
            <person name="Gonzalez J.B."/>
            <person name="Henrissat B."/>
            <person name="Kuo A."/>
            <person name="Liang C."/>
            <person name="Lipzen A."/>
            <person name="Lutzoni F."/>
            <person name="Magnuson J."/>
            <person name="Mondo S."/>
            <person name="Nolan M."/>
            <person name="Ohm R."/>
            <person name="Pangilinan J."/>
            <person name="Park H.-J."/>
            <person name="Ramirez L."/>
            <person name="Alfaro M."/>
            <person name="Sun H."/>
            <person name="Tritt A."/>
            <person name="Yoshinaga Y."/>
            <person name="Zwiers L.-H."/>
            <person name="Turgeon B.G."/>
            <person name="Goodwin S.B."/>
            <person name="Spatafora J.W."/>
            <person name="Crous P.W."/>
            <person name="Grigoriev I.V."/>
        </authorList>
    </citation>
    <scope>NUCLEOTIDE SEQUENCE</scope>
    <source>
        <strain evidence="11">CBS 342.82</strain>
    </source>
</reference>
<feature type="compositionally biased region" description="Polar residues" evidence="7">
    <location>
        <begin position="1"/>
        <end position="13"/>
    </location>
</feature>
<reference evidence="11" key="2">
    <citation type="submission" date="2020-04" db="EMBL/GenBank/DDBJ databases">
        <authorList>
            <consortium name="NCBI Genome Project"/>
        </authorList>
    </citation>
    <scope>NUCLEOTIDE SEQUENCE</scope>
    <source>
        <strain evidence="11">CBS 342.82</strain>
    </source>
</reference>
<dbReference type="Proteomes" id="UP000504637">
    <property type="component" value="Unplaced"/>
</dbReference>
<evidence type="ECO:0000313" key="10">
    <source>
        <dbReference type="Proteomes" id="UP000504637"/>
    </source>
</evidence>
<feature type="transmembrane region" description="Helical" evidence="8">
    <location>
        <begin position="56"/>
        <end position="75"/>
    </location>
</feature>
<dbReference type="Pfam" id="PF00324">
    <property type="entry name" value="AA_permease"/>
    <property type="match status" value="1"/>
</dbReference>
<feature type="transmembrane region" description="Helical" evidence="8">
    <location>
        <begin position="328"/>
        <end position="353"/>
    </location>
</feature>
<dbReference type="OrthoDB" id="3900342at2759"/>
<evidence type="ECO:0000256" key="1">
    <source>
        <dbReference type="ARBA" id="ARBA00004141"/>
    </source>
</evidence>
<keyword evidence="3 8" id="KW-0812">Transmembrane</keyword>
<dbReference type="PIRSF" id="PIRSF006060">
    <property type="entry name" value="AA_transporter"/>
    <property type="match status" value="1"/>
</dbReference>
<dbReference type="FunFam" id="1.20.1740.10:FF:000001">
    <property type="entry name" value="Amino acid permease"/>
    <property type="match status" value="1"/>
</dbReference>
<keyword evidence="5 8" id="KW-1133">Transmembrane helix</keyword>
<name>A0A6J3LVG2_9PEZI</name>
<proteinExistence type="predicted"/>
<comment type="subcellular location">
    <subcellularLocation>
        <location evidence="1">Membrane</location>
        <topology evidence="1">Multi-pass membrane protein</topology>
    </subcellularLocation>
</comment>
<dbReference type="PROSITE" id="PS00218">
    <property type="entry name" value="AMINO_ACID_PERMEASE_1"/>
    <property type="match status" value="1"/>
</dbReference>
<dbReference type="GO" id="GO:0016020">
    <property type="term" value="C:membrane"/>
    <property type="evidence" value="ECO:0007669"/>
    <property type="project" value="UniProtKB-SubCell"/>
</dbReference>
<accession>A0A6J3LVG2</accession>
<evidence type="ECO:0000256" key="6">
    <source>
        <dbReference type="ARBA" id="ARBA00023136"/>
    </source>
</evidence>
<feature type="transmembrane region" description="Helical" evidence="8">
    <location>
        <begin position="444"/>
        <end position="465"/>
    </location>
</feature>
<dbReference type="GO" id="GO:0015171">
    <property type="term" value="F:amino acid transmembrane transporter activity"/>
    <property type="evidence" value="ECO:0007669"/>
    <property type="project" value="TreeGrafter"/>
</dbReference>
<reference evidence="11" key="3">
    <citation type="submission" date="2025-08" db="UniProtKB">
        <authorList>
            <consortium name="RefSeq"/>
        </authorList>
    </citation>
    <scope>IDENTIFICATION</scope>
    <source>
        <strain evidence="11">CBS 342.82</strain>
    </source>
</reference>
<feature type="compositionally biased region" description="Basic and acidic residues" evidence="7">
    <location>
        <begin position="15"/>
        <end position="26"/>
    </location>
</feature>
<dbReference type="Gene3D" id="1.20.1740.10">
    <property type="entry name" value="Amino acid/polyamine transporter I"/>
    <property type="match status" value="1"/>
</dbReference>
<feature type="transmembrane region" description="Helical" evidence="8">
    <location>
        <begin position="189"/>
        <end position="209"/>
    </location>
</feature>
<evidence type="ECO:0000313" key="11">
    <source>
        <dbReference type="RefSeq" id="XP_033456315.1"/>
    </source>
</evidence>
<dbReference type="PANTHER" id="PTHR43341:SF3">
    <property type="entry name" value="AMINO-ACID PERMEASE PB1C11.02-RELATED"/>
    <property type="match status" value="1"/>
</dbReference>
<keyword evidence="10" id="KW-1185">Reference proteome</keyword>
<evidence type="ECO:0000256" key="2">
    <source>
        <dbReference type="ARBA" id="ARBA00022448"/>
    </source>
</evidence>
<dbReference type="GeneID" id="54363600"/>
<keyword evidence="6 8" id="KW-0472">Membrane</keyword>
<dbReference type="InterPro" id="IPR004841">
    <property type="entry name" value="AA-permease/SLC12A_dom"/>
</dbReference>
<keyword evidence="4" id="KW-0029">Amino-acid transport</keyword>
<dbReference type="InterPro" id="IPR004840">
    <property type="entry name" value="Amino_acid_permease_CS"/>
</dbReference>
<evidence type="ECO:0000256" key="8">
    <source>
        <dbReference type="SAM" id="Phobius"/>
    </source>
</evidence>
<dbReference type="RefSeq" id="XP_033456315.1">
    <property type="nucleotide sequence ID" value="XM_033605800.1"/>
</dbReference>
<evidence type="ECO:0000256" key="5">
    <source>
        <dbReference type="ARBA" id="ARBA00022989"/>
    </source>
</evidence>
<feature type="transmembrane region" description="Helical" evidence="8">
    <location>
        <begin position="277"/>
        <end position="298"/>
    </location>
</feature>
<feature type="transmembrane region" description="Helical" evidence="8">
    <location>
        <begin position="477"/>
        <end position="497"/>
    </location>
</feature>
<dbReference type="InterPro" id="IPR050524">
    <property type="entry name" value="APC_YAT"/>
</dbReference>
<feature type="region of interest" description="Disordered" evidence="7">
    <location>
        <begin position="1"/>
        <end position="36"/>
    </location>
</feature>
<gene>
    <name evidence="11" type="ORF">K489DRAFT_384199</name>
</gene>
<keyword evidence="2" id="KW-0813">Transport</keyword>
<evidence type="ECO:0000259" key="9">
    <source>
        <dbReference type="Pfam" id="PF00324"/>
    </source>
</evidence>
<organism evidence="11">
    <name type="scientific">Dissoconium aciculare CBS 342.82</name>
    <dbReference type="NCBI Taxonomy" id="1314786"/>
    <lineage>
        <taxon>Eukaryota</taxon>
        <taxon>Fungi</taxon>
        <taxon>Dikarya</taxon>
        <taxon>Ascomycota</taxon>
        <taxon>Pezizomycotina</taxon>
        <taxon>Dothideomycetes</taxon>
        <taxon>Dothideomycetidae</taxon>
        <taxon>Mycosphaerellales</taxon>
        <taxon>Dissoconiaceae</taxon>
        <taxon>Dissoconium</taxon>
    </lineage>
</organism>
<dbReference type="PANTHER" id="PTHR43341">
    <property type="entry name" value="AMINO ACID PERMEASE"/>
    <property type="match status" value="1"/>
</dbReference>
<evidence type="ECO:0000256" key="3">
    <source>
        <dbReference type="ARBA" id="ARBA00022692"/>
    </source>
</evidence>
<protein>
    <submittedName>
        <fullName evidence="11">Amino acid permease</fullName>
    </submittedName>
</protein>
<feature type="domain" description="Amino acid permease/ SLC12A" evidence="9">
    <location>
        <begin position="54"/>
        <end position="501"/>
    </location>
</feature>
<evidence type="ECO:0000256" key="7">
    <source>
        <dbReference type="SAM" id="MobiDB-lite"/>
    </source>
</evidence>
<sequence length="552" mass="60380">MMATHNTYNSAKTATIHEDHDVEKTSSRGSRGEYMASGIPSTQTLARRLSARQVQMIAIGGTIGTGLFLGTGNSLANGGPASMLISYAIVGAIVFVTMLSLGEMAAFIPVAGSFCTFAGRFVDDAFGFALTWNYWFNDAVSTATDLVALQLLLQYWTDNFPGWALSLIFLFVLIGMNVLSVRVYGEIEYWLSLLKVITIIIFIILGIAVNCGGNTSREYIGARYWYIGDAPFVNGIGGFASVFVTASFAYGGTESIAITAGETKDPARTLPKVVRNVFWRILIFYILSILIIGLNVPYNYPGLSTKNSHTSPFTIVFQMAGSQIAGSFINAVIVTSVLSAGNHALFAGSRLLYSLATNHHAPKFFGVVNGQHVPWVAVLATSAISGLCFGASYIGAGQLWTWLQNIVGVSNQLSWIAIGIASLRFRAGIKTQGLEHLLPYKNWTYPYGPLASIILNSVLVLVQGWKSFSPSFSPVDFVSFYIELPVMLVMFVGWKLLKKTRWVRLEEMDLVTDRFDIGMSQEEKEVALRKAPRWKGLTWRERALAAGTSLFL</sequence>
<evidence type="ECO:0000256" key="4">
    <source>
        <dbReference type="ARBA" id="ARBA00022970"/>
    </source>
</evidence>
<feature type="transmembrane region" description="Helical" evidence="8">
    <location>
        <begin position="160"/>
        <end position="183"/>
    </location>
</feature>
<feature type="transmembrane region" description="Helical" evidence="8">
    <location>
        <begin position="373"/>
        <end position="396"/>
    </location>
</feature>